<dbReference type="InterPro" id="IPR007110">
    <property type="entry name" value="Ig-like_dom"/>
</dbReference>
<dbReference type="EMBL" id="NBII01000001">
    <property type="protein sequence ID" value="PAV23395.1"/>
    <property type="molecule type" value="Genomic_DNA"/>
</dbReference>
<gene>
    <name evidence="11" type="ORF">PNOK_0046300</name>
</gene>
<dbReference type="GO" id="GO:0000049">
    <property type="term" value="F:tRNA binding"/>
    <property type="evidence" value="ECO:0007669"/>
    <property type="project" value="UniProtKB-UniRule"/>
</dbReference>
<evidence type="ECO:0000256" key="5">
    <source>
        <dbReference type="ARBA" id="ARBA00022737"/>
    </source>
</evidence>
<dbReference type="InterPro" id="IPR013979">
    <property type="entry name" value="TIF_beta_prop-like"/>
</dbReference>
<dbReference type="Gene3D" id="2.130.10.10">
    <property type="entry name" value="YVTN repeat-like/Quinoprotein amine dehydrogenase"/>
    <property type="match status" value="2"/>
</dbReference>
<comment type="function">
    <text evidence="8">Functions in the early steps of protein synthesis of a small number of specific mRNAs. Acts by directing the binding of methionyl-tRNAi to 40S ribosomal subunits. In contrast to the eIF-2 complex, it binds methionyl-tRNAi to 40S subunits in a codon-dependent manner, whereas the eIF-2 complex binds methionyl-tRNAi to 40S subunits in a GTP-dependent manner.</text>
</comment>
<proteinExistence type="inferred from homology"/>
<feature type="compositionally biased region" description="Low complexity" evidence="9">
    <location>
        <begin position="563"/>
        <end position="581"/>
    </location>
</feature>
<evidence type="ECO:0000256" key="7">
    <source>
        <dbReference type="ARBA" id="ARBA00022917"/>
    </source>
</evidence>
<dbReference type="SUPFAM" id="SSF82171">
    <property type="entry name" value="DPP6 N-terminal domain-like"/>
    <property type="match status" value="1"/>
</dbReference>
<organism evidence="11 12">
    <name type="scientific">Pyrrhoderma noxium</name>
    <dbReference type="NCBI Taxonomy" id="2282107"/>
    <lineage>
        <taxon>Eukaryota</taxon>
        <taxon>Fungi</taxon>
        <taxon>Dikarya</taxon>
        <taxon>Basidiomycota</taxon>
        <taxon>Agaricomycotina</taxon>
        <taxon>Agaricomycetes</taxon>
        <taxon>Hymenochaetales</taxon>
        <taxon>Hymenochaetaceae</taxon>
        <taxon>Pyrrhoderma</taxon>
    </lineage>
</organism>
<evidence type="ECO:0000313" key="11">
    <source>
        <dbReference type="EMBL" id="PAV23395.1"/>
    </source>
</evidence>
<dbReference type="Proteomes" id="UP000217199">
    <property type="component" value="Unassembled WGS sequence"/>
</dbReference>
<feature type="domain" description="Ig-like" evidence="10">
    <location>
        <begin position="177"/>
        <end position="271"/>
    </location>
</feature>
<dbReference type="InParanoid" id="A0A286UVC3"/>
<evidence type="ECO:0000259" key="10">
    <source>
        <dbReference type="PROSITE" id="PS50835"/>
    </source>
</evidence>
<feature type="compositionally biased region" description="Polar residues" evidence="9">
    <location>
        <begin position="546"/>
        <end position="562"/>
    </location>
</feature>
<dbReference type="InterPro" id="IPR011387">
    <property type="entry name" value="TIF2A"/>
</dbReference>
<sequence length="648" mass="70351">MSLQYASRTLKNISLVSGSPDYEPVKSFEASSPFVRDFKYSPDGRLYAYILSDSVRIHYAENAELLRELPLPNIIDVSFSPRGTYISTWERIVKLENDEQHKNLRVFSVSSGEELISFTQKSANGWELQFTISESHAVRLVGQELQVFHPAEWSKGVVDKLKVEGVTTISLSPGLNPSVAVFVAEKNGQPANIRIYSLLALSGSPTCQKSTFRAEHAQFKWNTIGTQVLALVRTDVDQTNKSYYGETRLYLLSSAGNFDCHVAAPKEGPIHDFTWSPNSKEFGVVCGFTPTKTVLFDSRVRVLYDFGTAPQNFIAFNPQGRLIALAGFGNMSGKINVYDRKTFEKVSTVDAPNTTYFEWSPCGRFMLTATLSPRLRVDNCVKIWHCTGQLLHVQMMDELYQASWRPIPVDSVGAFPQAIPPAPLANASVALYIAGSKPTPTKPVGAYRPPGARGSDASSVYQRGDSEPGSGTNTPARPYNRSPGPGANGYGGPGGRGRGRYVPGSANISPPSTREGGQQGGGGGSKKVRTKRKQETNGKKEDAGGPQSSGDGNAGQVETNVQPVAPVSGGAAAGDSVDASALDPVSKKIRNLKKKLKAIDDLKERRKKGERLEDTQLKKIEAEDSINKELDELELKNQATQNGGNPVA</sequence>
<accession>A0A286UVC3</accession>
<keyword evidence="12" id="KW-1185">Reference proteome</keyword>
<dbReference type="GO" id="GO:0006417">
    <property type="term" value="P:regulation of translation"/>
    <property type="evidence" value="ECO:0007669"/>
    <property type="project" value="UniProtKB-KW"/>
</dbReference>
<dbReference type="PIRSF" id="PIRSF017222">
    <property type="entry name" value="eIF2A"/>
    <property type="match status" value="1"/>
</dbReference>
<comment type="caution">
    <text evidence="11">The sequence shown here is derived from an EMBL/GenBank/DDBJ whole genome shotgun (WGS) entry which is preliminary data.</text>
</comment>
<name>A0A286UVC3_9AGAM</name>
<evidence type="ECO:0000256" key="3">
    <source>
        <dbReference type="ARBA" id="ARBA00022540"/>
    </source>
</evidence>
<protein>
    <recommendedName>
        <fullName evidence="2 8">Eukaryotic translation initiation factor 2A</fullName>
        <shortName evidence="8">eIF-2A</shortName>
    </recommendedName>
</protein>
<keyword evidence="4" id="KW-0853">WD repeat</keyword>
<evidence type="ECO:0000313" key="12">
    <source>
        <dbReference type="Proteomes" id="UP000217199"/>
    </source>
</evidence>
<dbReference type="PANTHER" id="PTHR13227:SF0">
    <property type="entry name" value="EUKARYOTIC TRANSLATION INITIATION FACTOR 2A"/>
    <property type="match status" value="1"/>
</dbReference>
<evidence type="ECO:0000256" key="2">
    <source>
        <dbReference type="ARBA" id="ARBA00013819"/>
    </source>
</evidence>
<keyword evidence="3 8" id="KW-0396">Initiation factor</keyword>
<keyword evidence="6 8" id="KW-0810">Translation regulation</keyword>
<dbReference type="FunCoup" id="A0A286UVC3">
    <property type="interactions" value="683"/>
</dbReference>
<dbReference type="GO" id="GO:0003729">
    <property type="term" value="F:mRNA binding"/>
    <property type="evidence" value="ECO:0007669"/>
    <property type="project" value="TreeGrafter"/>
</dbReference>
<evidence type="ECO:0000256" key="8">
    <source>
        <dbReference type="PIRNR" id="PIRNR017222"/>
    </source>
</evidence>
<evidence type="ECO:0000256" key="1">
    <source>
        <dbReference type="ARBA" id="ARBA00009573"/>
    </source>
</evidence>
<dbReference type="PROSITE" id="PS50835">
    <property type="entry name" value="IG_LIKE"/>
    <property type="match status" value="1"/>
</dbReference>
<dbReference type="OrthoDB" id="2194683at2759"/>
<feature type="compositionally biased region" description="Gly residues" evidence="9">
    <location>
        <begin position="486"/>
        <end position="496"/>
    </location>
</feature>
<dbReference type="STRING" id="2282107.A0A286UVC3"/>
<reference evidence="11 12" key="1">
    <citation type="journal article" date="2017" name="Mol. Ecol.">
        <title>Comparative and population genomic landscape of Phellinus noxius: A hypervariable fungus causing root rot in trees.</title>
        <authorList>
            <person name="Chung C.L."/>
            <person name="Lee T.J."/>
            <person name="Akiba M."/>
            <person name="Lee H.H."/>
            <person name="Kuo T.H."/>
            <person name="Liu D."/>
            <person name="Ke H.M."/>
            <person name="Yokoi T."/>
            <person name="Roa M.B."/>
            <person name="Lu M.J."/>
            <person name="Chang Y.Y."/>
            <person name="Ann P.J."/>
            <person name="Tsai J.N."/>
            <person name="Chen C.Y."/>
            <person name="Tzean S.S."/>
            <person name="Ota Y."/>
            <person name="Hattori T."/>
            <person name="Sahashi N."/>
            <person name="Liou R.F."/>
            <person name="Kikuchi T."/>
            <person name="Tsai I.J."/>
        </authorList>
    </citation>
    <scope>NUCLEOTIDE SEQUENCE [LARGE SCALE GENOMIC DNA]</scope>
    <source>
        <strain evidence="11 12">FFPRI411160</strain>
    </source>
</reference>
<keyword evidence="5" id="KW-0677">Repeat</keyword>
<dbReference type="PANTHER" id="PTHR13227">
    <property type="entry name" value="EUKARYOTIC TRANSLATION INITIATION FACTOR 2A"/>
    <property type="match status" value="1"/>
</dbReference>
<evidence type="ECO:0000256" key="6">
    <source>
        <dbReference type="ARBA" id="ARBA00022845"/>
    </source>
</evidence>
<evidence type="ECO:0000256" key="9">
    <source>
        <dbReference type="SAM" id="MobiDB-lite"/>
    </source>
</evidence>
<dbReference type="GO" id="GO:0022627">
    <property type="term" value="C:cytosolic small ribosomal subunit"/>
    <property type="evidence" value="ECO:0007669"/>
    <property type="project" value="TreeGrafter"/>
</dbReference>
<comment type="similarity">
    <text evidence="1 8">Belongs to the WD repeat EIF2A family.</text>
</comment>
<keyword evidence="7 8" id="KW-0648">Protein biosynthesis</keyword>
<feature type="compositionally biased region" description="Basic and acidic residues" evidence="9">
    <location>
        <begin position="533"/>
        <end position="543"/>
    </location>
</feature>
<dbReference type="GO" id="GO:0043022">
    <property type="term" value="F:ribosome binding"/>
    <property type="evidence" value="ECO:0007669"/>
    <property type="project" value="UniProtKB-UniRule"/>
</dbReference>
<feature type="region of interest" description="Disordered" evidence="9">
    <location>
        <begin position="438"/>
        <end position="587"/>
    </location>
</feature>
<dbReference type="InterPro" id="IPR015943">
    <property type="entry name" value="WD40/YVTN_repeat-like_dom_sf"/>
</dbReference>
<dbReference type="AlphaFoldDB" id="A0A286UVC3"/>
<dbReference type="GO" id="GO:0003743">
    <property type="term" value="F:translation initiation factor activity"/>
    <property type="evidence" value="ECO:0007669"/>
    <property type="project" value="UniProtKB-UniRule"/>
</dbReference>
<dbReference type="Pfam" id="PF08662">
    <property type="entry name" value="eIF2A"/>
    <property type="match status" value="1"/>
</dbReference>
<evidence type="ECO:0000256" key="4">
    <source>
        <dbReference type="ARBA" id="ARBA00022574"/>
    </source>
</evidence>